<proteinExistence type="predicted"/>
<reference evidence="10" key="2">
    <citation type="submission" date="2017-05" db="EMBL/GenBank/DDBJ databases">
        <authorList>
            <consortium name="The Broad Institute Genomics Platform"/>
            <consortium name="The Broad Institute Genomic Center for Infectious Diseases"/>
            <person name="Earl A."/>
            <person name="Manson A."/>
            <person name="Schwartman J."/>
            <person name="Gilmore M."/>
            <person name="Abouelleil A."/>
            <person name="Cao P."/>
            <person name="Chapman S."/>
            <person name="Cusick C."/>
            <person name="Shea T."/>
            <person name="Young S."/>
            <person name="Neafsey D."/>
            <person name="Nusbaum C."/>
            <person name="Birren B."/>
        </authorList>
    </citation>
    <scope>NUCLEOTIDE SEQUENCE</scope>
    <source>
        <strain evidence="10">9E7_DIV0242</strain>
    </source>
</reference>
<dbReference type="CDD" id="cd05564">
    <property type="entry name" value="PTS_IIB_chitobiose_lichenan"/>
    <property type="match status" value="1"/>
</dbReference>
<dbReference type="AlphaFoldDB" id="A0A242K3T0"/>
<dbReference type="SUPFAM" id="SSF52794">
    <property type="entry name" value="PTS system IIB component-like"/>
    <property type="match status" value="1"/>
</dbReference>
<sequence length="107" mass="11628">MINITVACAAGMSTSLLVSKMEKYAAAQAIDVTIIAVPEKQFDKHLSETDILLLGPQISFLEEKYKQKYQGSSLVVSTISIIDYGRMDGAKVVEMALSLLEGGQKDE</sequence>
<keyword evidence="2" id="KW-0597">Phosphoprotein</keyword>
<dbReference type="EMBL" id="CP147247">
    <property type="protein sequence ID" value="WYJ89951.1"/>
    <property type="molecule type" value="Genomic_DNA"/>
</dbReference>
<dbReference type="Gene3D" id="3.40.50.2300">
    <property type="match status" value="1"/>
</dbReference>
<dbReference type="PANTHER" id="PTHR34581">
    <property type="entry name" value="PTS SYSTEM N,N'-DIACETYLCHITOBIOSE-SPECIFIC EIIB COMPONENT"/>
    <property type="match status" value="1"/>
</dbReference>
<dbReference type="Proteomes" id="UP000195141">
    <property type="component" value="Chromosome"/>
</dbReference>
<feature type="modified residue" description="Phosphocysteine; by EIIA" evidence="7">
    <location>
        <position position="8"/>
    </location>
</feature>
<organism evidence="9">
    <name type="scientific">Candidatus Enterococcus clewellii</name>
    <dbReference type="NCBI Taxonomy" id="1834193"/>
    <lineage>
        <taxon>Bacteria</taxon>
        <taxon>Bacillati</taxon>
        <taxon>Bacillota</taxon>
        <taxon>Bacilli</taxon>
        <taxon>Lactobacillales</taxon>
        <taxon>Enterococcaceae</taxon>
        <taxon>Enterococcus</taxon>
    </lineage>
</organism>
<name>A0A242K3T0_9ENTE</name>
<keyword evidence="3" id="KW-0762">Sugar transport</keyword>
<dbReference type="PROSITE" id="PS51100">
    <property type="entry name" value="PTS_EIIB_TYPE_3"/>
    <property type="match status" value="1"/>
</dbReference>
<evidence type="ECO:0000256" key="4">
    <source>
        <dbReference type="ARBA" id="ARBA00022679"/>
    </source>
</evidence>
<dbReference type="GO" id="GO:0008982">
    <property type="term" value="F:protein-N(PI)-phosphohistidine-sugar phosphotransferase activity"/>
    <property type="evidence" value="ECO:0007669"/>
    <property type="project" value="InterPro"/>
</dbReference>
<keyword evidence="5" id="KW-0598">Phosphotransferase system</keyword>
<keyword evidence="6" id="KW-0418">Kinase</keyword>
<evidence type="ECO:0000256" key="7">
    <source>
        <dbReference type="PROSITE-ProRule" id="PRU00423"/>
    </source>
</evidence>
<dbReference type="Pfam" id="PF02302">
    <property type="entry name" value="PTS_IIB"/>
    <property type="match status" value="1"/>
</dbReference>
<gene>
    <name evidence="10" type="ORF">A5888_001679</name>
    <name evidence="9" type="ORF">A5888_003133</name>
</gene>
<dbReference type="RefSeq" id="WP_086350133.1">
    <property type="nucleotide sequence ID" value="NZ_CP147247.1"/>
</dbReference>
<evidence type="ECO:0000313" key="10">
    <source>
        <dbReference type="EMBL" id="WYJ89951.1"/>
    </source>
</evidence>
<reference evidence="9" key="1">
    <citation type="submission" date="2017-05" db="EMBL/GenBank/DDBJ databases">
        <title>The Genome Sequence of Enterococcus sp. 9E7_DIV0242.</title>
        <authorList>
            <consortium name="The Broad Institute Genomics Platform"/>
            <consortium name="The Broad Institute Genomic Center for Infectious Diseases"/>
            <person name="Earl A."/>
            <person name="Manson A."/>
            <person name="Schwartman J."/>
            <person name="Gilmore M."/>
            <person name="Abouelleil A."/>
            <person name="Cao P."/>
            <person name="Chapman S."/>
            <person name="Cusick C."/>
            <person name="Shea T."/>
            <person name="Young S."/>
            <person name="Neafsey D."/>
            <person name="Nusbaum C."/>
            <person name="Birren B."/>
        </authorList>
    </citation>
    <scope>NUCLEOTIDE SEQUENCE [LARGE SCALE GENOMIC DNA]</scope>
    <source>
        <strain evidence="9">9E7_DIV0242</strain>
    </source>
</reference>
<dbReference type="OrthoDB" id="9808134at2"/>
<keyword evidence="4" id="KW-0808">Transferase</keyword>
<dbReference type="InterPro" id="IPR013012">
    <property type="entry name" value="PTS_EIIB_3"/>
</dbReference>
<evidence type="ECO:0000259" key="8">
    <source>
        <dbReference type="PROSITE" id="PS51100"/>
    </source>
</evidence>
<reference evidence="10" key="3">
    <citation type="submission" date="2024-03" db="EMBL/GenBank/DDBJ databases">
        <title>The Genome Sequence of Enterococcus sp. DIV0242b.</title>
        <authorList>
            <consortium name="The Broad Institute Genomics Platform"/>
            <consortium name="The Broad Institute Microbial Omics Core"/>
            <consortium name="The Broad Institute Genomic Center for Infectious Diseases"/>
            <person name="Earl A."/>
            <person name="Manson A."/>
            <person name="Gilmore M."/>
            <person name="Schwartman J."/>
            <person name="Shea T."/>
            <person name="Abouelleil A."/>
            <person name="Cao P."/>
            <person name="Chapman S."/>
            <person name="Cusick C."/>
            <person name="Young S."/>
            <person name="Neafsey D."/>
            <person name="Nusbaum C."/>
            <person name="Birren B."/>
        </authorList>
    </citation>
    <scope>NUCLEOTIDE SEQUENCE</scope>
    <source>
        <strain evidence="10">9E7_DIV0242</strain>
    </source>
</reference>
<keyword evidence="1" id="KW-0813">Transport</keyword>
<evidence type="ECO:0000313" key="9">
    <source>
        <dbReference type="EMBL" id="OTP13655.1"/>
    </source>
</evidence>
<protein>
    <submittedName>
        <fullName evidence="10">PTS system, cellobiose-specific IIB component</fullName>
    </submittedName>
</protein>
<feature type="domain" description="PTS EIIB type-3" evidence="8">
    <location>
        <begin position="1"/>
        <end position="106"/>
    </location>
</feature>
<dbReference type="GO" id="GO:0009401">
    <property type="term" value="P:phosphoenolpyruvate-dependent sugar phosphotransferase system"/>
    <property type="evidence" value="ECO:0007669"/>
    <property type="project" value="UniProtKB-KW"/>
</dbReference>
<evidence type="ECO:0000256" key="6">
    <source>
        <dbReference type="ARBA" id="ARBA00022777"/>
    </source>
</evidence>
<keyword evidence="11" id="KW-1185">Reference proteome</keyword>
<evidence type="ECO:0000256" key="3">
    <source>
        <dbReference type="ARBA" id="ARBA00022597"/>
    </source>
</evidence>
<evidence type="ECO:0000256" key="2">
    <source>
        <dbReference type="ARBA" id="ARBA00022553"/>
    </source>
</evidence>
<evidence type="ECO:0000256" key="5">
    <source>
        <dbReference type="ARBA" id="ARBA00022683"/>
    </source>
</evidence>
<dbReference type="EMBL" id="NGMM01000005">
    <property type="protein sequence ID" value="OTP13655.1"/>
    <property type="molecule type" value="Genomic_DNA"/>
</dbReference>
<accession>A0A242K3T0</accession>
<evidence type="ECO:0000313" key="11">
    <source>
        <dbReference type="Proteomes" id="UP000195141"/>
    </source>
</evidence>
<dbReference type="InterPro" id="IPR003501">
    <property type="entry name" value="PTS_EIIB_2/3"/>
</dbReference>
<dbReference type="GO" id="GO:0016301">
    <property type="term" value="F:kinase activity"/>
    <property type="evidence" value="ECO:0007669"/>
    <property type="project" value="UniProtKB-KW"/>
</dbReference>
<evidence type="ECO:0000256" key="1">
    <source>
        <dbReference type="ARBA" id="ARBA00022448"/>
    </source>
</evidence>
<dbReference type="InterPro" id="IPR036095">
    <property type="entry name" value="PTS_EIIB-like_sf"/>
</dbReference>
<dbReference type="PANTHER" id="PTHR34581:SF2">
    <property type="entry name" value="PTS SYSTEM N,N'-DIACETYLCHITOBIOSE-SPECIFIC EIIB COMPONENT"/>
    <property type="match status" value="1"/>
</dbReference>
<dbReference type="InterPro" id="IPR051819">
    <property type="entry name" value="PTS_sugar-specific_EIIB"/>
</dbReference>